<evidence type="ECO:0000313" key="1">
    <source>
        <dbReference type="EMBL" id="KKL72204.1"/>
    </source>
</evidence>
<dbReference type="AlphaFoldDB" id="A0A0F9EE00"/>
<gene>
    <name evidence="1" type="ORF">LCGC14_2087280</name>
</gene>
<sequence>MAEPKTDIEVLIEAKETARARVVGDPNDKNLAAYERALKLVEGRQGNGDPEPAFANRQEALKQLERQGYKIKKSKLYKDAKD</sequence>
<proteinExistence type="predicted"/>
<feature type="non-terminal residue" evidence="1">
    <location>
        <position position="82"/>
    </location>
</feature>
<protein>
    <submittedName>
        <fullName evidence="1">Uncharacterized protein</fullName>
    </submittedName>
</protein>
<organism evidence="1">
    <name type="scientific">marine sediment metagenome</name>
    <dbReference type="NCBI Taxonomy" id="412755"/>
    <lineage>
        <taxon>unclassified sequences</taxon>
        <taxon>metagenomes</taxon>
        <taxon>ecological metagenomes</taxon>
    </lineage>
</organism>
<dbReference type="EMBL" id="LAZR01025345">
    <property type="protein sequence ID" value="KKL72204.1"/>
    <property type="molecule type" value="Genomic_DNA"/>
</dbReference>
<accession>A0A0F9EE00</accession>
<comment type="caution">
    <text evidence="1">The sequence shown here is derived from an EMBL/GenBank/DDBJ whole genome shotgun (WGS) entry which is preliminary data.</text>
</comment>
<reference evidence="1" key="1">
    <citation type="journal article" date="2015" name="Nature">
        <title>Complex archaea that bridge the gap between prokaryotes and eukaryotes.</title>
        <authorList>
            <person name="Spang A."/>
            <person name="Saw J.H."/>
            <person name="Jorgensen S.L."/>
            <person name="Zaremba-Niedzwiedzka K."/>
            <person name="Martijn J."/>
            <person name="Lind A.E."/>
            <person name="van Eijk R."/>
            <person name="Schleper C."/>
            <person name="Guy L."/>
            <person name="Ettema T.J."/>
        </authorList>
    </citation>
    <scope>NUCLEOTIDE SEQUENCE</scope>
</reference>
<name>A0A0F9EE00_9ZZZZ</name>